<dbReference type="GO" id="GO:0051276">
    <property type="term" value="P:chromosome organization"/>
    <property type="evidence" value="ECO:0007669"/>
    <property type="project" value="InterPro"/>
</dbReference>
<dbReference type="Pfam" id="PF03592">
    <property type="entry name" value="Terminase_2"/>
    <property type="match status" value="1"/>
</dbReference>
<gene>
    <name evidence="3" type="ORF">AB4Y30_01455</name>
</gene>
<reference evidence="3" key="1">
    <citation type="submission" date="2024-07" db="EMBL/GenBank/DDBJ databases">
        <title>Halotolerant mesophilic bacterium Ornithinibacillus sp. 4-3, sp. nov., isolated from soil.</title>
        <authorList>
            <person name="Sidarenka A.V."/>
            <person name="Guliayeva D.E."/>
            <person name="Leanovich S.I."/>
            <person name="Hileuskaya K.S."/>
            <person name="Akhremchuk A.E."/>
            <person name="Sikolenko M.A."/>
            <person name="Valentovich L.N."/>
        </authorList>
    </citation>
    <scope>NUCLEOTIDE SEQUENCE</scope>
    <source>
        <strain evidence="3">4-3</strain>
    </source>
</reference>
<dbReference type="EMBL" id="CP162599">
    <property type="protein sequence ID" value="XDK33068.1"/>
    <property type="molecule type" value="Genomic_DNA"/>
</dbReference>
<proteinExistence type="predicted"/>
<accession>A0AB39HRR9</accession>
<organism evidence="3">
    <name type="scientific">Ornithinibacillus sp. 4-3</name>
    <dbReference type="NCBI Taxonomy" id="3231488"/>
    <lineage>
        <taxon>Bacteria</taxon>
        <taxon>Bacillati</taxon>
        <taxon>Bacillota</taxon>
        <taxon>Bacilli</taxon>
        <taxon>Bacillales</taxon>
        <taxon>Bacillaceae</taxon>
        <taxon>Ornithinibacillus</taxon>
    </lineage>
</organism>
<dbReference type="InterPro" id="IPR038713">
    <property type="entry name" value="Terminase_Gp1_N_sf"/>
</dbReference>
<sequence>MSKFKGGRCYVVNWDRIREDFETSTLTLKALADKHNVKLGTLKSRKSREGWSRDPTKKDATKIKKVATPKNKVETKSVEQIEPIVESDELTEKQGLFCIYYVKSFNATQSAIKAGYAPESAHVEGSRLLRNVKVSEEIRRLKGELQQGVFIDAMDVLNKYIQIAFADITDYATFGKKEVQQIGMFGPLEDEDGNPLMKEINYVDFNESSYVDGTIITEVKQGKEGISIKLADKMKAMDMLSKYFDLLSENDQKRLQKEKLEHSMKIEDAKLELQKKAAEKEKSFNIIDNNIDLSSLSDEELEKALSNFDES</sequence>
<dbReference type="InterPro" id="IPR005335">
    <property type="entry name" value="Terminase_ssu"/>
</dbReference>
<keyword evidence="1" id="KW-1188">Viral release from host cell</keyword>
<dbReference type="InterPro" id="IPR052404">
    <property type="entry name" value="SPP1-like_terminase"/>
</dbReference>
<evidence type="ECO:0000313" key="3">
    <source>
        <dbReference type="EMBL" id="XDK33068.1"/>
    </source>
</evidence>
<dbReference type="Gene3D" id="1.10.10.1400">
    <property type="entry name" value="Terminase, small subunit, N-terminal DNA-binding domain, HTH motif"/>
    <property type="match status" value="1"/>
</dbReference>
<evidence type="ECO:0000256" key="2">
    <source>
        <dbReference type="ARBA" id="ARBA00023219"/>
    </source>
</evidence>
<dbReference type="AlphaFoldDB" id="A0AB39HRR9"/>
<dbReference type="PANTHER" id="PTHR41328:SF3">
    <property type="entry name" value="PBSX PHAGE TERMINASE SMALL SUBUNIT"/>
    <property type="match status" value="1"/>
</dbReference>
<dbReference type="RefSeq" id="WP_368653755.1">
    <property type="nucleotide sequence ID" value="NZ_CP162599.1"/>
</dbReference>
<keyword evidence="2" id="KW-0231">Viral genome packaging</keyword>
<dbReference type="PANTHER" id="PTHR41328">
    <property type="entry name" value="TERMINASE SMALL SUBUNIT-RELATED"/>
    <property type="match status" value="1"/>
</dbReference>
<protein>
    <submittedName>
        <fullName evidence="3">Terminase small subunit</fullName>
    </submittedName>
</protein>
<name>A0AB39HRR9_9BACI</name>
<evidence type="ECO:0000256" key="1">
    <source>
        <dbReference type="ARBA" id="ARBA00022612"/>
    </source>
</evidence>